<dbReference type="PANTHER" id="PTHR33672">
    <property type="entry name" value="YCF3-INTERACTING PROTEIN 1, CHLOROPLASTIC"/>
    <property type="match status" value="1"/>
</dbReference>
<dbReference type="InterPro" id="IPR040340">
    <property type="entry name" value="CEST/Y3IP1"/>
</dbReference>
<keyword evidence="3" id="KW-1185">Reference proteome</keyword>
<dbReference type="PANTHER" id="PTHR33672:SF24">
    <property type="entry name" value="OS01G0798600 PROTEIN"/>
    <property type="match status" value="1"/>
</dbReference>
<protein>
    <submittedName>
        <fullName evidence="2">Uncharacterized protein</fullName>
    </submittedName>
</protein>
<reference evidence="2 3" key="3">
    <citation type="journal article" date="2010" name="BMC Genomics">
        <title>Transcriptome sequencing and comparative analysis of cucumber flowers with different sex types.</title>
        <authorList>
            <person name="Guo S."/>
            <person name="Zheng Y."/>
            <person name="Joung J.G."/>
            <person name="Liu S."/>
            <person name="Zhang Z."/>
            <person name="Crasta O.R."/>
            <person name="Sobral B.W."/>
            <person name="Xu Y."/>
            <person name="Huang S."/>
            <person name="Fei Z."/>
        </authorList>
    </citation>
    <scope>NUCLEOTIDE SEQUENCE [LARGE SCALE GENOMIC DNA]</scope>
    <source>
        <strain evidence="3">cv. 9930</strain>
    </source>
</reference>
<proteinExistence type="predicted"/>
<evidence type="ECO:0000313" key="2">
    <source>
        <dbReference type="EMBL" id="KGN49547.1"/>
    </source>
</evidence>
<dbReference type="EMBL" id="CM002927">
    <property type="protein sequence ID" value="KGN49547.1"/>
    <property type="molecule type" value="Genomic_DNA"/>
</dbReference>
<dbReference type="STRING" id="3659.A0A0A0KME4"/>
<dbReference type="GO" id="GO:0080183">
    <property type="term" value="P:response to photooxidative stress"/>
    <property type="evidence" value="ECO:0007669"/>
    <property type="project" value="InterPro"/>
</dbReference>
<evidence type="ECO:0000313" key="3">
    <source>
        <dbReference type="Proteomes" id="UP000029981"/>
    </source>
</evidence>
<dbReference type="Gramene" id="KGN49547">
    <property type="protein sequence ID" value="KGN49547"/>
    <property type="gene ID" value="Csa_6G538760"/>
</dbReference>
<dbReference type="GO" id="GO:0048564">
    <property type="term" value="P:photosystem I assembly"/>
    <property type="evidence" value="ECO:0007669"/>
    <property type="project" value="InterPro"/>
</dbReference>
<reference evidence="2 3" key="4">
    <citation type="journal article" date="2011" name="BMC Genomics">
        <title>RNA-Seq improves annotation of protein-coding genes in the cucumber genome.</title>
        <authorList>
            <person name="Li Z."/>
            <person name="Zhang Z."/>
            <person name="Yan P."/>
            <person name="Huang S."/>
            <person name="Fei Z."/>
            <person name="Lin K."/>
        </authorList>
    </citation>
    <scope>NUCLEOTIDE SEQUENCE [LARGE SCALE GENOMIC DNA]</scope>
    <source>
        <strain evidence="3">cv. 9930</strain>
    </source>
</reference>
<dbReference type="OrthoDB" id="1880037at2759"/>
<dbReference type="KEGG" id="csv:105435976"/>
<dbReference type="Proteomes" id="UP000029981">
    <property type="component" value="Chromosome 6"/>
</dbReference>
<reference evidence="2 3" key="1">
    <citation type="journal article" date="2009" name="Nat. Genet.">
        <title>The genome of the cucumber, Cucumis sativus L.</title>
        <authorList>
            <person name="Huang S."/>
            <person name="Li R."/>
            <person name="Zhang Z."/>
            <person name="Li L."/>
            <person name="Gu X."/>
            <person name="Fan W."/>
            <person name="Lucas W.J."/>
            <person name="Wang X."/>
            <person name="Xie B."/>
            <person name="Ni P."/>
            <person name="Ren Y."/>
            <person name="Zhu H."/>
            <person name="Li J."/>
            <person name="Lin K."/>
            <person name="Jin W."/>
            <person name="Fei Z."/>
            <person name="Li G."/>
            <person name="Staub J."/>
            <person name="Kilian A."/>
            <person name="van der Vossen E.A."/>
            <person name="Wu Y."/>
            <person name="Guo J."/>
            <person name="He J."/>
            <person name="Jia Z."/>
            <person name="Ren Y."/>
            <person name="Tian G."/>
            <person name="Lu Y."/>
            <person name="Ruan J."/>
            <person name="Qian W."/>
            <person name="Wang M."/>
            <person name="Huang Q."/>
            <person name="Li B."/>
            <person name="Xuan Z."/>
            <person name="Cao J."/>
            <person name="Asan"/>
            <person name="Wu Z."/>
            <person name="Zhang J."/>
            <person name="Cai Q."/>
            <person name="Bai Y."/>
            <person name="Zhao B."/>
            <person name="Han Y."/>
            <person name="Li Y."/>
            <person name="Li X."/>
            <person name="Wang S."/>
            <person name="Shi Q."/>
            <person name="Liu S."/>
            <person name="Cho W.K."/>
            <person name="Kim J.Y."/>
            <person name="Xu Y."/>
            <person name="Heller-Uszynska K."/>
            <person name="Miao H."/>
            <person name="Cheng Z."/>
            <person name="Zhang S."/>
            <person name="Wu J."/>
            <person name="Yang Y."/>
            <person name="Kang H."/>
            <person name="Li M."/>
            <person name="Liang H."/>
            <person name="Ren X."/>
            <person name="Shi Z."/>
            <person name="Wen M."/>
            <person name="Jian M."/>
            <person name="Yang H."/>
            <person name="Zhang G."/>
            <person name="Yang Z."/>
            <person name="Chen R."/>
            <person name="Liu S."/>
            <person name="Li J."/>
            <person name="Ma L."/>
            <person name="Liu H."/>
            <person name="Zhou Y."/>
            <person name="Zhao J."/>
            <person name="Fang X."/>
            <person name="Li G."/>
            <person name="Fang L."/>
            <person name="Li Y."/>
            <person name="Liu D."/>
            <person name="Zheng H."/>
            <person name="Zhang Y."/>
            <person name="Qin N."/>
            <person name="Li Z."/>
            <person name="Yang G."/>
            <person name="Yang S."/>
            <person name="Bolund L."/>
            <person name="Kristiansen K."/>
            <person name="Zheng H."/>
            <person name="Li S."/>
            <person name="Zhang X."/>
            <person name="Yang H."/>
            <person name="Wang J."/>
            <person name="Sun R."/>
            <person name="Zhang B."/>
            <person name="Jiang S."/>
            <person name="Wang J."/>
            <person name="Du Y."/>
            <person name="Li S."/>
        </authorList>
    </citation>
    <scope>NUCLEOTIDE SEQUENCE [LARGE SCALE GENOMIC DNA]</scope>
    <source>
        <strain evidence="3">cv. 9930</strain>
    </source>
</reference>
<dbReference type="AlphaFoldDB" id="A0A0A0KME4"/>
<sequence>MPAMASAIVPLSVGTSSRRYEFVEDVVIEVSRQLSAPNSAYSSPRLAGKKKDRDGLNRSQSCGEGRGKAAPHGLIENKVMVWEKGDKHKTEEGKGRRFRCCGALCLLLPVLGFKVGKGRMKGKEEKREEAEEGECISISISRRVSLEKFECGSWASSGMVVHEDGESGSLYFDLPMELIRNSVSAQTQSPVGAAFVFNGRGVWNKPKLAEESGAASPCIITPRLRKARQEFNALLEAHTHVL</sequence>
<name>A0A0A0KME4_CUCSA</name>
<dbReference type="GO" id="GO:0009535">
    <property type="term" value="C:chloroplast thylakoid membrane"/>
    <property type="evidence" value="ECO:0007669"/>
    <property type="project" value="InterPro"/>
</dbReference>
<reference evidence="2 3" key="2">
    <citation type="journal article" date="2009" name="PLoS ONE">
        <title>An integrated genetic and cytogenetic map of the cucumber genome.</title>
        <authorList>
            <person name="Ren Y."/>
            <person name="Zhang Z."/>
            <person name="Liu J."/>
            <person name="Staub J.E."/>
            <person name="Han Y."/>
            <person name="Cheng Z."/>
            <person name="Li X."/>
            <person name="Lu J."/>
            <person name="Miao H."/>
            <person name="Kang H."/>
            <person name="Xie B."/>
            <person name="Gu X."/>
            <person name="Wang X."/>
            <person name="Du Y."/>
            <person name="Jin W."/>
            <person name="Huang S."/>
        </authorList>
    </citation>
    <scope>NUCLEOTIDE SEQUENCE [LARGE SCALE GENOMIC DNA]</scope>
    <source>
        <strain evidence="3">cv. 9930</strain>
    </source>
</reference>
<evidence type="ECO:0000256" key="1">
    <source>
        <dbReference type="SAM" id="MobiDB-lite"/>
    </source>
</evidence>
<accession>A0A0A0KME4</accession>
<gene>
    <name evidence="2" type="ORF">Csa_6G538760</name>
</gene>
<dbReference type="OMA" id="CTISPRM"/>
<feature type="region of interest" description="Disordered" evidence="1">
    <location>
        <begin position="38"/>
        <end position="70"/>
    </location>
</feature>
<organism evidence="2 3">
    <name type="scientific">Cucumis sativus</name>
    <name type="common">Cucumber</name>
    <dbReference type="NCBI Taxonomy" id="3659"/>
    <lineage>
        <taxon>Eukaryota</taxon>
        <taxon>Viridiplantae</taxon>
        <taxon>Streptophyta</taxon>
        <taxon>Embryophyta</taxon>
        <taxon>Tracheophyta</taxon>
        <taxon>Spermatophyta</taxon>
        <taxon>Magnoliopsida</taxon>
        <taxon>eudicotyledons</taxon>
        <taxon>Gunneridae</taxon>
        <taxon>Pentapetalae</taxon>
        <taxon>rosids</taxon>
        <taxon>fabids</taxon>
        <taxon>Cucurbitales</taxon>
        <taxon>Cucurbitaceae</taxon>
        <taxon>Benincaseae</taxon>
        <taxon>Cucumis</taxon>
    </lineage>
</organism>